<dbReference type="InterPro" id="IPR018769">
    <property type="entry name" value="VgrG2_DUF2345"/>
</dbReference>
<feature type="region of interest" description="Disordered" evidence="2">
    <location>
        <begin position="456"/>
        <end position="482"/>
    </location>
</feature>
<keyword evidence="7" id="KW-1185">Reference proteome</keyword>
<dbReference type="NCBIfam" id="TIGR01646">
    <property type="entry name" value="vgr_GE"/>
    <property type="match status" value="1"/>
</dbReference>
<dbReference type="Gene3D" id="3.55.50.10">
    <property type="entry name" value="Baseplate protein-like domains"/>
    <property type="match status" value="1"/>
</dbReference>
<dbReference type="Gene3D" id="2.30.110.50">
    <property type="match status" value="1"/>
</dbReference>
<dbReference type="InterPro" id="IPR006533">
    <property type="entry name" value="T6SS_Vgr_RhsGE"/>
</dbReference>
<protein>
    <submittedName>
        <fullName evidence="6">Type VI secretion system tip protein VgrG</fullName>
    </submittedName>
</protein>
<accession>A0A6L6Q7D2</accession>
<dbReference type="InterPro" id="IPR028244">
    <property type="entry name" value="T6SS_Rhs_Vgr_dom"/>
</dbReference>
<sequence>MASFSFSGLTQATRLLQLSTPIGADKLIPECVRGEEALDAGFSLTISALSTDAAIPLKSLLGQPALLQLLTASTDTLRPFHGHITAVELAASNGGLARYQLTLEPWTSFLAYGRDSRVFQDMTVPEILDAVFSAWRGRGKLAPAWRFDLLDISVYPRHSLVTQYQESDLAFVQRLMLEQGLFYFFDHAGDPDSPALGAHTLVIADHNGVFQPAGQPIVRFTQPGAVMKDDAMDRWRTELRLQTNAIELRSWDYRTLHSRPVNAGSGGASPLSHRDTLGQYAYASTAHGQRHADNLLAGLEARKEVHTGAGTVRTLSPGTIFTLHGQDQLDLADGDDARTFVVLRAVHLMHNNLDAQMQAAISARLPVGALASSIAKETSTGLHAAGLRIHERPLYRNRIEAIRSSIAYRPAPFGDDGEPRHQKPRVTGQQTAIVVGPPGSTIHTDRDHRVKVQFHWQRGKQSHSRLEHPDPDSHAGAPADDSAGTWVRVATPLAPIAGANWGSHALPRVGQEVLVDFLEGDIDRPTIIGALYNGKGHDNAQHNQHAAGAGASTGNAPAWFPGASAAHAHPAVLSGLKSQAMSASQEGTGAYSQLVFDDTAGRPRLALQRHGRQQQDASELNLGRQRHQDDNQSLEPAGLGAELHTTHSAALRAGQGILLSGDARRGASGSQLDAREAHAQLGQAVQLQASMAKTAQQHRAGVAASNGTPEPAPDQLPAIAAVAHSMKTIAGNDAGASAFREPQLQLSAPAGIAALTPGSAILSAAENSSITAGQDINMAAQGNHLQAVAGGISLFTYGKASGSKPVQETGIRLHAASGEASVQSQTGRTAITADKSVTVASVSGSVLAAAKEHVQLAAQGAFLKLEGGNIMLHGPGKIDFKASMKELGGPASASSDFPRMPVPESWPGVYSQQVNVANFIGVDETSGAAHVQMPYSIRDKSGTVIATGVTGDEGDTRRVFTKEKEAVDLFLGEGEWRVFVDVKHNFGPAGGDA</sequence>
<dbReference type="AlphaFoldDB" id="A0A6L6Q7D2"/>
<feature type="compositionally biased region" description="Basic and acidic residues" evidence="2">
    <location>
        <begin position="464"/>
        <end position="473"/>
    </location>
</feature>
<name>A0A6L6Q7D2_9BURK</name>
<dbReference type="Pfam" id="PF05954">
    <property type="entry name" value="Phage_GPD"/>
    <property type="match status" value="1"/>
</dbReference>
<dbReference type="InterPro" id="IPR037026">
    <property type="entry name" value="Vgr_OB-fold_dom_sf"/>
</dbReference>
<evidence type="ECO:0000256" key="2">
    <source>
        <dbReference type="SAM" id="MobiDB-lite"/>
    </source>
</evidence>
<evidence type="ECO:0000259" key="3">
    <source>
        <dbReference type="Pfam" id="PF04717"/>
    </source>
</evidence>
<evidence type="ECO:0000313" key="7">
    <source>
        <dbReference type="Proteomes" id="UP000484015"/>
    </source>
</evidence>
<dbReference type="Pfam" id="PF10106">
    <property type="entry name" value="DUF2345"/>
    <property type="match status" value="1"/>
</dbReference>
<feature type="region of interest" description="Disordered" evidence="2">
    <location>
        <begin position="609"/>
        <end position="636"/>
    </location>
</feature>
<organism evidence="6 7">
    <name type="scientific">Pseudoduganella ginsengisoli</name>
    <dbReference type="NCBI Taxonomy" id="1462440"/>
    <lineage>
        <taxon>Bacteria</taxon>
        <taxon>Pseudomonadati</taxon>
        <taxon>Pseudomonadota</taxon>
        <taxon>Betaproteobacteria</taxon>
        <taxon>Burkholderiales</taxon>
        <taxon>Oxalobacteraceae</taxon>
        <taxon>Telluria group</taxon>
        <taxon>Pseudoduganella</taxon>
    </lineage>
</organism>
<feature type="domain" description="DUF2345" evidence="4">
    <location>
        <begin position="734"/>
        <end position="891"/>
    </location>
</feature>
<feature type="domain" description="Gp5/Type VI secretion system Vgr protein OB-fold" evidence="3">
    <location>
        <begin position="480"/>
        <end position="532"/>
    </location>
</feature>
<dbReference type="Pfam" id="PF13296">
    <property type="entry name" value="T6SS_Vgr"/>
    <property type="match status" value="1"/>
</dbReference>
<dbReference type="EMBL" id="WNLA01000024">
    <property type="protein sequence ID" value="MTW05426.1"/>
    <property type="molecule type" value="Genomic_DNA"/>
</dbReference>
<dbReference type="RefSeq" id="WP_155441775.1">
    <property type="nucleotide sequence ID" value="NZ_WNLA01000024.1"/>
</dbReference>
<comment type="caution">
    <text evidence="6">The sequence shown here is derived from an EMBL/GenBank/DDBJ whole genome shotgun (WGS) entry which is preliminary data.</text>
</comment>
<dbReference type="SUPFAM" id="SSF69279">
    <property type="entry name" value="Phage tail proteins"/>
    <property type="match status" value="2"/>
</dbReference>
<feature type="domain" description="Putative type VI secretion system Rhs element associated Vgr" evidence="5">
    <location>
        <begin position="588"/>
        <end position="695"/>
    </location>
</feature>
<dbReference type="Proteomes" id="UP000484015">
    <property type="component" value="Unassembled WGS sequence"/>
</dbReference>
<gene>
    <name evidence="6" type="primary">tssI</name>
    <name evidence="6" type="ORF">GM668_25415</name>
</gene>
<reference evidence="6 7" key="1">
    <citation type="submission" date="2019-11" db="EMBL/GenBank/DDBJ databases">
        <title>Type strains purchased from KCTC, JCM and DSMZ.</title>
        <authorList>
            <person name="Lu H."/>
        </authorList>
    </citation>
    <scope>NUCLEOTIDE SEQUENCE [LARGE SCALE GENOMIC DNA]</scope>
    <source>
        <strain evidence="6 7">KCTC 42409</strain>
    </source>
</reference>
<dbReference type="InterPro" id="IPR017847">
    <property type="entry name" value="T6SS_RhsGE_Vgr_subset"/>
</dbReference>
<dbReference type="NCBIfam" id="TIGR03361">
    <property type="entry name" value="VI_Rhs_Vgr"/>
    <property type="match status" value="1"/>
</dbReference>
<dbReference type="SUPFAM" id="SSF69255">
    <property type="entry name" value="gp5 N-terminal domain-like"/>
    <property type="match status" value="1"/>
</dbReference>
<dbReference type="Gene3D" id="4.10.220.110">
    <property type="match status" value="1"/>
</dbReference>
<evidence type="ECO:0000259" key="4">
    <source>
        <dbReference type="Pfam" id="PF10106"/>
    </source>
</evidence>
<evidence type="ECO:0000256" key="1">
    <source>
        <dbReference type="ARBA" id="ARBA00005558"/>
    </source>
</evidence>
<comment type="similarity">
    <text evidence="1">Belongs to the VgrG protein family.</text>
</comment>
<dbReference type="Pfam" id="PF04717">
    <property type="entry name" value="Phage_base_V"/>
    <property type="match status" value="1"/>
</dbReference>
<dbReference type="OrthoDB" id="1907165at2"/>
<evidence type="ECO:0000313" key="6">
    <source>
        <dbReference type="EMBL" id="MTW05426.1"/>
    </source>
</evidence>
<dbReference type="Gene3D" id="2.40.50.230">
    <property type="entry name" value="Gp5 N-terminal domain"/>
    <property type="match status" value="1"/>
</dbReference>
<evidence type="ECO:0000259" key="5">
    <source>
        <dbReference type="Pfam" id="PF13296"/>
    </source>
</evidence>
<proteinExistence type="inferred from homology"/>
<dbReference type="InterPro" id="IPR006531">
    <property type="entry name" value="Gp5/Vgr_OB"/>
</dbReference>